<evidence type="ECO:0000313" key="1">
    <source>
        <dbReference type="EMBL" id="KAF2437051.1"/>
    </source>
</evidence>
<name>A0A9P4P5U3_9PEZI</name>
<evidence type="ECO:0000313" key="2">
    <source>
        <dbReference type="Proteomes" id="UP000800235"/>
    </source>
</evidence>
<proteinExistence type="predicted"/>
<keyword evidence="2" id="KW-1185">Reference proteome</keyword>
<dbReference type="EMBL" id="MU007009">
    <property type="protein sequence ID" value="KAF2437051.1"/>
    <property type="molecule type" value="Genomic_DNA"/>
</dbReference>
<comment type="caution">
    <text evidence="1">The sequence shown here is derived from an EMBL/GenBank/DDBJ whole genome shotgun (WGS) entry which is preliminary data.</text>
</comment>
<reference evidence="1" key="1">
    <citation type="journal article" date="2020" name="Stud. Mycol.">
        <title>101 Dothideomycetes genomes: a test case for predicting lifestyles and emergence of pathogens.</title>
        <authorList>
            <person name="Haridas S."/>
            <person name="Albert R."/>
            <person name="Binder M."/>
            <person name="Bloem J."/>
            <person name="Labutti K."/>
            <person name="Salamov A."/>
            <person name="Andreopoulos B."/>
            <person name="Baker S."/>
            <person name="Barry K."/>
            <person name="Bills G."/>
            <person name="Bluhm B."/>
            <person name="Cannon C."/>
            <person name="Castanera R."/>
            <person name="Culley D."/>
            <person name="Daum C."/>
            <person name="Ezra D."/>
            <person name="Gonzalez J."/>
            <person name="Henrissat B."/>
            <person name="Kuo A."/>
            <person name="Liang C."/>
            <person name="Lipzen A."/>
            <person name="Lutzoni F."/>
            <person name="Magnuson J."/>
            <person name="Mondo S."/>
            <person name="Nolan M."/>
            <person name="Ohm R."/>
            <person name="Pangilinan J."/>
            <person name="Park H.-J."/>
            <person name="Ramirez L."/>
            <person name="Alfaro M."/>
            <person name="Sun H."/>
            <person name="Tritt A."/>
            <person name="Yoshinaga Y."/>
            <person name="Zwiers L.-H."/>
            <person name="Turgeon B."/>
            <person name="Goodwin S."/>
            <person name="Spatafora J."/>
            <person name="Crous P."/>
            <person name="Grigoriev I."/>
        </authorList>
    </citation>
    <scope>NUCLEOTIDE SEQUENCE</scope>
    <source>
        <strain evidence="1">CBS 130266</strain>
    </source>
</reference>
<protein>
    <submittedName>
        <fullName evidence="1">Uncharacterized protein</fullName>
    </submittedName>
</protein>
<dbReference type="AlphaFoldDB" id="A0A9P4P5U3"/>
<accession>A0A9P4P5U3</accession>
<organism evidence="1 2">
    <name type="scientific">Tothia fuscella</name>
    <dbReference type="NCBI Taxonomy" id="1048955"/>
    <lineage>
        <taxon>Eukaryota</taxon>
        <taxon>Fungi</taxon>
        <taxon>Dikarya</taxon>
        <taxon>Ascomycota</taxon>
        <taxon>Pezizomycotina</taxon>
        <taxon>Dothideomycetes</taxon>
        <taxon>Pleosporomycetidae</taxon>
        <taxon>Venturiales</taxon>
        <taxon>Cylindrosympodiaceae</taxon>
        <taxon>Tothia</taxon>
    </lineage>
</organism>
<gene>
    <name evidence="1" type="ORF">EJ08DRAFT_644583</name>
</gene>
<dbReference type="Proteomes" id="UP000800235">
    <property type="component" value="Unassembled WGS sequence"/>
</dbReference>
<sequence length="169" mass="19092">MNKVIQLYLWQIPDFGILDLPDMATGWRKPTYQHQATRNVPQDQLFQHDDYNRRIIRDEDTWGDKCWKYLEQVTAHPKAAMDLLKSKKIGQLLKAAGDTCEIILVGSTPILTHEAPDICEAAILAPPRSIVSASGPTIIASLRTKMRFAPISYSLPFMVFPADSPWVPC</sequence>